<dbReference type="EMBL" id="BAABZQ010000001">
    <property type="protein sequence ID" value="GAA6497552.1"/>
    <property type="molecule type" value="Genomic_DNA"/>
</dbReference>
<gene>
    <name evidence="1" type="ORF">K340107D12_03680</name>
</gene>
<sequence length="62" mass="6580">MQSVGGLFLSGSADKKTDGLENILVRNETETDTVAGDGNGVCFVIRLNAVRRKKNMVSVIPG</sequence>
<proteinExistence type="predicted"/>
<keyword evidence="2" id="KW-1185">Reference proteome</keyword>
<organism evidence="1 2">
    <name type="scientific">Blautia parvula</name>
    <dbReference type="NCBI Taxonomy" id="2877527"/>
    <lineage>
        <taxon>Bacteria</taxon>
        <taxon>Bacillati</taxon>
        <taxon>Bacillota</taxon>
        <taxon>Clostridia</taxon>
        <taxon>Lachnospirales</taxon>
        <taxon>Lachnospiraceae</taxon>
        <taxon>Blautia</taxon>
    </lineage>
</organism>
<protein>
    <submittedName>
        <fullName evidence="1">Uncharacterized protein</fullName>
    </submittedName>
</protein>
<accession>A0ABQ0BM14</accession>
<name>A0ABQ0BM14_9FIRM</name>
<evidence type="ECO:0000313" key="2">
    <source>
        <dbReference type="Proteomes" id="UP001600941"/>
    </source>
</evidence>
<comment type="caution">
    <text evidence="1">The sequence shown here is derived from an EMBL/GenBank/DDBJ whole genome shotgun (WGS) entry which is preliminary data.</text>
</comment>
<reference evidence="1 2" key="1">
    <citation type="submission" date="2024-04" db="EMBL/GenBank/DDBJ databases">
        <title>Defined microbial consortia suppress multidrug-resistant proinflammatory Enterobacteriaceae via ecological control.</title>
        <authorList>
            <person name="Furuichi M."/>
            <person name="Kawaguchi T."/>
            <person name="Pust M."/>
            <person name="Yasuma K."/>
            <person name="Plichta D."/>
            <person name="Hasegawa N."/>
            <person name="Ohya T."/>
            <person name="Bhattarai S."/>
            <person name="Sasajima S."/>
            <person name="Aoto Y."/>
            <person name="Tuganbaev T."/>
            <person name="Yaginuma M."/>
            <person name="Ueda M."/>
            <person name="Okahashi N."/>
            <person name="Amafuji K."/>
            <person name="Kiridooshi Y."/>
            <person name="Sugita K."/>
            <person name="Strazar M."/>
            <person name="Skelly A."/>
            <person name="Suda W."/>
            <person name="Hattori M."/>
            <person name="Nakamoto N."/>
            <person name="Caballero S."/>
            <person name="Norman J."/>
            <person name="Olle B."/>
            <person name="Tanoue T."/>
            <person name="Arita M."/>
            <person name="Bucci V."/>
            <person name="Atarashi K."/>
            <person name="Xavier R."/>
            <person name="Honda K."/>
        </authorList>
    </citation>
    <scope>NUCLEOTIDE SEQUENCE [LARGE SCALE GENOMIC DNA]</scope>
    <source>
        <strain evidence="2">k34-0107-D12</strain>
    </source>
</reference>
<dbReference type="Proteomes" id="UP001600941">
    <property type="component" value="Unassembled WGS sequence"/>
</dbReference>
<evidence type="ECO:0000313" key="1">
    <source>
        <dbReference type="EMBL" id="GAA6497552.1"/>
    </source>
</evidence>